<comment type="caution">
    <text evidence="2">The sequence shown here is derived from an EMBL/GenBank/DDBJ whole genome shotgun (WGS) entry which is preliminary data.</text>
</comment>
<evidence type="ECO:0000256" key="1">
    <source>
        <dbReference type="SAM" id="SignalP"/>
    </source>
</evidence>
<dbReference type="AlphaFoldDB" id="A0A497ZVD9"/>
<keyword evidence="3" id="KW-1185">Reference proteome</keyword>
<evidence type="ECO:0000313" key="3">
    <source>
        <dbReference type="Proteomes" id="UP000271700"/>
    </source>
</evidence>
<feature type="chain" id="PRO_5019824159" evidence="1">
    <location>
        <begin position="29"/>
        <end position="110"/>
    </location>
</feature>
<dbReference type="EMBL" id="RCCT01000001">
    <property type="protein sequence ID" value="RLK10453.1"/>
    <property type="molecule type" value="Genomic_DNA"/>
</dbReference>
<dbReference type="RefSeq" id="WP_010439791.1">
    <property type="nucleotide sequence ID" value="NZ_AEYW01000006.1"/>
</dbReference>
<evidence type="ECO:0000313" key="2">
    <source>
        <dbReference type="EMBL" id="RLK10453.1"/>
    </source>
</evidence>
<accession>A0A497ZVD9</accession>
<proteinExistence type="predicted"/>
<gene>
    <name evidence="2" type="ORF">CLV75_0423</name>
</gene>
<dbReference type="Proteomes" id="UP000271700">
    <property type="component" value="Unassembled WGS sequence"/>
</dbReference>
<organism evidence="2 3">
    <name type="scientific">Ruegeria conchae</name>
    <dbReference type="NCBI Taxonomy" id="981384"/>
    <lineage>
        <taxon>Bacteria</taxon>
        <taxon>Pseudomonadati</taxon>
        <taxon>Pseudomonadota</taxon>
        <taxon>Alphaproteobacteria</taxon>
        <taxon>Rhodobacterales</taxon>
        <taxon>Roseobacteraceae</taxon>
        <taxon>Ruegeria</taxon>
    </lineage>
</organism>
<sequence length="110" mass="11689">MALRAKQLFGRSISTWLVCFALAYPALAAGDDKRHPVNCATAPGDLRAIAAEKKHAEEQQAESVVSILPAGALLGLITGTENKHLKMLSGDYVEQLDARAAEIKSTCGLN</sequence>
<keyword evidence="1" id="KW-0732">Signal</keyword>
<name>A0A497ZVD9_9RHOB</name>
<protein>
    <submittedName>
        <fullName evidence="2">Uncharacterized protein</fullName>
    </submittedName>
</protein>
<reference evidence="2 3" key="1">
    <citation type="submission" date="2018-10" db="EMBL/GenBank/DDBJ databases">
        <title>Genomic Encyclopedia of Archaeal and Bacterial Type Strains, Phase II (KMG-II): from individual species to whole genera.</title>
        <authorList>
            <person name="Goeker M."/>
        </authorList>
    </citation>
    <scope>NUCLEOTIDE SEQUENCE [LARGE SCALE GENOMIC DNA]</scope>
    <source>
        <strain evidence="2 3">DSM 29317</strain>
    </source>
</reference>
<feature type="signal peptide" evidence="1">
    <location>
        <begin position="1"/>
        <end position="28"/>
    </location>
</feature>